<dbReference type="EMBL" id="CACRXK020001870">
    <property type="protein sequence ID" value="CAB3991543.1"/>
    <property type="molecule type" value="Genomic_DNA"/>
</dbReference>
<dbReference type="SUPFAM" id="SSF50800">
    <property type="entry name" value="PK beta-barrel domain-like"/>
    <property type="match status" value="1"/>
</dbReference>
<dbReference type="InterPro" id="IPR011037">
    <property type="entry name" value="Pyrv_Knase-like_insert_dom_sf"/>
</dbReference>
<keyword evidence="2" id="KW-1185">Reference proteome</keyword>
<dbReference type="GO" id="GO:0030151">
    <property type="term" value="F:molybdenum ion binding"/>
    <property type="evidence" value="ECO:0007669"/>
    <property type="project" value="InterPro"/>
</dbReference>
<dbReference type="PANTHER" id="PTHR14237">
    <property type="entry name" value="MOLYBDOPTERIN COFACTOR SULFURASE MOSC"/>
    <property type="match status" value="1"/>
</dbReference>
<dbReference type="InterPro" id="IPR005303">
    <property type="entry name" value="MOCOS_middle"/>
</dbReference>
<evidence type="ECO:0000313" key="1">
    <source>
        <dbReference type="EMBL" id="CAB3991543.1"/>
    </source>
</evidence>
<name>A0A6S7GJH0_PARCT</name>
<dbReference type="PANTHER" id="PTHR14237:SF19">
    <property type="entry name" value="MITOCHONDRIAL AMIDOXIME REDUCING COMPONENT 1"/>
    <property type="match status" value="1"/>
</dbReference>
<reference evidence="1" key="1">
    <citation type="submission" date="2020-04" db="EMBL/GenBank/DDBJ databases">
        <authorList>
            <person name="Alioto T."/>
            <person name="Alioto T."/>
            <person name="Gomez Garrido J."/>
        </authorList>
    </citation>
    <scope>NUCLEOTIDE SEQUENCE</scope>
    <source>
        <strain evidence="1">A484AB</strain>
    </source>
</reference>
<dbReference type="PROSITE" id="PS51340">
    <property type="entry name" value="MOSC"/>
    <property type="match status" value="1"/>
</dbReference>
<sequence length="320" mass="35974">MYEETKILTLGSSVVFGLGLLWFAYKCFYHKKLGKRGVVKSLYLYPVKSCAGIKLDQVKIEEVGPLLDRTWVLMNSKGIYQNQISIPKLALVRPSFEDGRYLCLDAPGMPTLKLDIYMEEEDTRERVMLNLFSTSGEGLDCGDEAAEWFDKFLRKSGLRLYNGQNKNLTRRGLDPVWQDATKDGDRVIYSNFAPILLTSEDSLTALNEELSNSPVDMRSFRPSIVVQGGDAFEEDAWKTVTIGDVTLRKFRNCSRCPLITVDPDAGVMKKNGEPLATLRRIRTGVKDVDKRLTKKPLFGVFFIADQPGVVHVGDDVNVLA</sequence>
<dbReference type="SUPFAM" id="SSF141673">
    <property type="entry name" value="MOSC N-terminal domain-like"/>
    <property type="match status" value="1"/>
</dbReference>
<gene>
    <name evidence="1" type="ORF">PACLA_8A007284</name>
</gene>
<dbReference type="Proteomes" id="UP001152795">
    <property type="component" value="Unassembled WGS sequence"/>
</dbReference>
<dbReference type="OrthoDB" id="17255at2759"/>
<accession>A0A6S7GJH0</accession>
<protein>
    <submittedName>
        <fullName evidence="1">Mitochondrial amidoxime reducing component 2-like</fullName>
    </submittedName>
</protein>
<dbReference type="InterPro" id="IPR005302">
    <property type="entry name" value="MoCF_Sase_C"/>
</dbReference>
<dbReference type="Pfam" id="PF03473">
    <property type="entry name" value="MOSC"/>
    <property type="match status" value="1"/>
</dbReference>
<dbReference type="AlphaFoldDB" id="A0A6S7GJH0"/>
<proteinExistence type="predicted"/>
<dbReference type="Pfam" id="PF03476">
    <property type="entry name" value="MOSC_N"/>
    <property type="match status" value="1"/>
</dbReference>
<dbReference type="GO" id="GO:0003824">
    <property type="term" value="F:catalytic activity"/>
    <property type="evidence" value="ECO:0007669"/>
    <property type="project" value="InterPro"/>
</dbReference>
<organism evidence="1 2">
    <name type="scientific">Paramuricea clavata</name>
    <name type="common">Red gorgonian</name>
    <name type="synonym">Violescent sea-whip</name>
    <dbReference type="NCBI Taxonomy" id="317549"/>
    <lineage>
        <taxon>Eukaryota</taxon>
        <taxon>Metazoa</taxon>
        <taxon>Cnidaria</taxon>
        <taxon>Anthozoa</taxon>
        <taxon>Octocorallia</taxon>
        <taxon>Malacalcyonacea</taxon>
        <taxon>Plexauridae</taxon>
        <taxon>Paramuricea</taxon>
    </lineage>
</organism>
<comment type="caution">
    <text evidence="1">The sequence shown here is derived from an EMBL/GenBank/DDBJ whole genome shotgun (WGS) entry which is preliminary data.</text>
</comment>
<evidence type="ECO:0000313" key="2">
    <source>
        <dbReference type="Proteomes" id="UP001152795"/>
    </source>
</evidence>
<dbReference type="GO" id="GO:0030170">
    <property type="term" value="F:pyridoxal phosphate binding"/>
    <property type="evidence" value="ECO:0007669"/>
    <property type="project" value="InterPro"/>
</dbReference>